<sequence>MQFVRYIGTAVATSNVRKDDDTADRLSYRYASTFLVVCGIIVITRNYVGEPIHCWCPANFPGQYISYANSICWVKGTYYQSLDKKLPSSEELQRDSLLAYYQWVQFIFVFMALLFYVPVIVWRAYVANSGLNLNKIISTCIKAQNVEKVVEKDKPSASVAAEIDNYVLRRDCVVPRGKALGMLAKMVTLTGGRRQGNYLTIAYCITKLLFLLNIVGQFFVLNGFLGFQFNMYGFNILNEYVHGRETNESSFFPRVTYCDFSVREVNRLHTYTVQCVLQVNLFLEKIFVVLWIFYLIIAVYSAFSTLNWLYCFLSPRVRTNYISSYIHTMPSNNLRLRLFVTRYLKDDGFFIFKLISHNVNNMVLDDVINAVWRGFEERDRVPSIEEVDPKYSPL</sequence>
<dbReference type="AlphaFoldDB" id="D3KVC3"/>
<keyword evidence="5 10" id="KW-1133">Transmembrane helix</keyword>
<feature type="transmembrane region" description="Helical" evidence="10">
    <location>
        <begin position="26"/>
        <end position="43"/>
    </location>
</feature>
<keyword evidence="3" id="KW-1003">Cell membrane</keyword>
<feature type="transmembrane region" description="Helical" evidence="10">
    <location>
        <begin position="198"/>
        <end position="221"/>
    </location>
</feature>
<keyword evidence="8" id="KW-0407">Ion channel</keyword>
<comment type="subcellular location">
    <subcellularLocation>
        <location evidence="1">Cell membrane</location>
        <topology evidence="1">Multi-pass membrane protein</topology>
    </subcellularLocation>
</comment>
<accession>D3KVC3</accession>
<protein>
    <submittedName>
        <fullName evidence="11">Innexin1</fullName>
    </submittedName>
</protein>
<evidence type="ECO:0000313" key="11">
    <source>
        <dbReference type="EMBL" id="BAI77422.1"/>
    </source>
</evidence>
<dbReference type="PRINTS" id="PR01262">
    <property type="entry name" value="INNEXIN"/>
</dbReference>
<keyword evidence="9" id="KW-0325">Glycoprotein</keyword>
<dbReference type="InterPro" id="IPR000990">
    <property type="entry name" value="Innexin"/>
</dbReference>
<dbReference type="PANTHER" id="PTHR11893:SF36">
    <property type="entry name" value="INNEXIN-5"/>
    <property type="match status" value="1"/>
</dbReference>
<evidence type="ECO:0000256" key="3">
    <source>
        <dbReference type="ARBA" id="ARBA00022475"/>
    </source>
</evidence>
<organism evidence="11">
    <name type="scientific">Dicyema koshidai</name>
    <dbReference type="NCBI Taxonomy" id="632974"/>
    <lineage>
        <taxon>Eukaryota</taxon>
        <taxon>Metazoa</taxon>
        <taxon>Spiralia</taxon>
        <taxon>Lophotrochozoa</taxon>
        <taxon>Mesozoa</taxon>
        <taxon>Dicyemida</taxon>
        <taxon>Rhombozoa</taxon>
        <taxon>Dicyemidae</taxon>
        <taxon>Dicyema</taxon>
    </lineage>
</organism>
<keyword evidence="6" id="KW-0406">Ion transport</keyword>
<feature type="transmembrane region" description="Helical" evidence="10">
    <location>
        <begin position="103"/>
        <end position="125"/>
    </location>
</feature>
<evidence type="ECO:0000256" key="1">
    <source>
        <dbReference type="ARBA" id="ARBA00004651"/>
    </source>
</evidence>
<dbReference type="EMBL" id="AB517610">
    <property type="protein sequence ID" value="BAI77422.1"/>
    <property type="molecule type" value="mRNA"/>
</dbReference>
<dbReference type="PROSITE" id="PS51013">
    <property type="entry name" value="PANNEXIN"/>
    <property type="match status" value="1"/>
</dbReference>
<evidence type="ECO:0000256" key="5">
    <source>
        <dbReference type="ARBA" id="ARBA00022989"/>
    </source>
</evidence>
<feature type="transmembrane region" description="Helical" evidence="10">
    <location>
        <begin position="286"/>
        <end position="310"/>
    </location>
</feature>
<keyword evidence="2" id="KW-0813">Transport</keyword>
<dbReference type="Pfam" id="PF00876">
    <property type="entry name" value="Innexin"/>
    <property type="match status" value="1"/>
</dbReference>
<feature type="glycosylation site" description="N-linked (GlcNAc...) asparagine" evidence="9">
    <location>
        <position position="59"/>
    </location>
</feature>
<dbReference type="GlyCosmos" id="D3KVC3">
    <property type="glycosylation" value="1 site, No reported glycans"/>
</dbReference>
<proteinExistence type="evidence at transcript level"/>
<evidence type="ECO:0000256" key="6">
    <source>
        <dbReference type="ARBA" id="ARBA00023065"/>
    </source>
</evidence>
<evidence type="ECO:0000256" key="8">
    <source>
        <dbReference type="ARBA" id="ARBA00023303"/>
    </source>
</evidence>
<name>D3KVC3_9BILA</name>
<dbReference type="PANTHER" id="PTHR11893">
    <property type="entry name" value="INNEXIN"/>
    <property type="match status" value="1"/>
</dbReference>
<dbReference type="GO" id="GO:0034220">
    <property type="term" value="P:monoatomic ion transmembrane transport"/>
    <property type="evidence" value="ECO:0007669"/>
    <property type="project" value="UniProtKB-KW"/>
</dbReference>
<evidence type="ECO:0000256" key="10">
    <source>
        <dbReference type="SAM" id="Phobius"/>
    </source>
</evidence>
<keyword evidence="4 10" id="KW-0812">Transmembrane</keyword>
<evidence type="ECO:0000256" key="9">
    <source>
        <dbReference type="PIRSR" id="PIRSR600990-52"/>
    </source>
</evidence>
<keyword evidence="7 10" id="KW-0472">Membrane</keyword>
<evidence type="ECO:0000256" key="7">
    <source>
        <dbReference type="ARBA" id="ARBA00023136"/>
    </source>
</evidence>
<evidence type="ECO:0000256" key="4">
    <source>
        <dbReference type="ARBA" id="ARBA00022692"/>
    </source>
</evidence>
<gene>
    <name evidence="11" type="primary">inx1</name>
</gene>
<reference evidence="11" key="1">
    <citation type="journal article" date="2010" name="J. Parasitol.">
        <title>Phylogenetic analysis of dicyemid mesozoans (phylum Dicyemida) from innexin amino acid sequences: dicyemids are not related to Platyhelminthes.</title>
        <authorList>
            <person name="Suzuki T.G."/>
            <person name="Ogino K."/>
            <person name="Tsuneki K."/>
            <person name="Furuya H."/>
        </authorList>
    </citation>
    <scope>NUCLEOTIDE SEQUENCE</scope>
</reference>
<dbReference type="GO" id="GO:0005886">
    <property type="term" value="C:plasma membrane"/>
    <property type="evidence" value="ECO:0007669"/>
    <property type="project" value="UniProtKB-SubCell"/>
</dbReference>
<evidence type="ECO:0000256" key="2">
    <source>
        <dbReference type="ARBA" id="ARBA00022448"/>
    </source>
</evidence>